<dbReference type="Pfam" id="PF02586">
    <property type="entry name" value="SRAP"/>
    <property type="match status" value="1"/>
</dbReference>
<accession>A0ABR9RN42</accession>
<dbReference type="SUPFAM" id="SSF143081">
    <property type="entry name" value="BB1717-like"/>
    <property type="match status" value="1"/>
</dbReference>
<evidence type="ECO:0000256" key="7">
    <source>
        <dbReference type="ARBA" id="ARBA00023239"/>
    </source>
</evidence>
<keyword evidence="6" id="KW-0238">DNA-binding</keyword>
<comment type="similarity">
    <text evidence="1 8">Belongs to the SOS response-associated peptidase family.</text>
</comment>
<keyword evidence="7" id="KW-0456">Lyase</keyword>
<evidence type="ECO:0000313" key="9">
    <source>
        <dbReference type="EMBL" id="MBE5064403.1"/>
    </source>
</evidence>
<dbReference type="InterPro" id="IPR003738">
    <property type="entry name" value="SRAP"/>
</dbReference>
<keyword evidence="5" id="KW-0190">Covalent protein-DNA linkage</keyword>
<keyword evidence="4 8" id="KW-0378">Hydrolase</keyword>
<keyword evidence="2 8" id="KW-0645">Protease</keyword>
<dbReference type="InterPro" id="IPR036590">
    <property type="entry name" value="SRAP-like"/>
</dbReference>
<evidence type="ECO:0000256" key="3">
    <source>
        <dbReference type="ARBA" id="ARBA00022763"/>
    </source>
</evidence>
<dbReference type="RefSeq" id="WP_226395699.1">
    <property type="nucleotide sequence ID" value="NZ_JADCKL010000023.1"/>
</dbReference>
<dbReference type="Proteomes" id="UP000758652">
    <property type="component" value="Unassembled WGS sequence"/>
</dbReference>
<reference evidence="9 10" key="1">
    <citation type="submission" date="2020-10" db="EMBL/GenBank/DDBJ databases">
        <title>ChiBAC.</title>
        <authorList>
            <person name="Zenner C."/>
            <person name="Hitch T.C.A."/>
            <person name="Clavel T."/>
        </authorList>
    </citation>
    <scope>NUCLEOTIDE SEQUENCE [LARGE SCALE GENOMIC DNA]</scope>
    <source>
        <strain evidence="9 10">DSM 108991</strain>
    </source>
</reference>
<dbReference type="PANTHER" id="PTHR13604:SF0">
    <property type="entry name" value="ABASIC SITE PROCESSING PROTEIN HMCES"/>
    <property type="match status" value="1"/>
</dbReference>
<evidence type="ECO:0000256" key="4">
    <source>
        <dbReference type="ARBA" id="ARBA00022801"/>
    </source>
</evidence>
<proteinExistence type="inferred from homology"/>
<protein>
    <recommendedName>
        <fullName evidence="8">Abasic site processing protein</fullName>
        <ecNumber evidence="8">3.4.-.-</ecNumber>
    </recommendedName>
</protein>
<keyword evidence="3" id="KW-0227">DNA damage</keyword>
<gene>
    <name evidence="9" type="ORF">INF30_14265</name>
</gene>
<dbReference type="Gene3D" id="3.90.1680.10">
    <property type="entry name" value="SOS response associated peptidase-like"/>
    <property type="match status" value="1"/>
</dbReference>
<dbReference type="EC" id="3.4.-.-" evidence="8"/>
<evidence type="ECO:0000256" key="1">
    <source>
        <dbReference type="ARBA" id="ARBA00008136"/>
    </source>
</evidence>
<dbReference type="EMBL" id="JADCKL010000023">
    <property type="protein sequence ID" value="MBE5064403.1"/>
    <property type="molecule type" value="Genomic_DNA"/>
</dbReference>
<dbReference type="PANTHER" id="PTHR13604">
    <property type="entry name" value="DC12-RELATED"/>
    <property type="match status" value="1"/>
</dbReference>
<evidence type="ECO:0000256" key="8">
    <source>
        <dbReference type="RuleBase" id="RU364100"/>
    </source>
</evidence>
<keyword evidence="10" id="KW-1185">Reference proteome</keyword>
<evidence type="ECO:0000256" key="2">
    <source>
        <dbReference type="ARBA" id="ARBA00022670"/>
    </source>
</evidence>
<name>A0ABR9RN42_9FIRM</name>
<comment type="caution">
    <text evidence="9">The sequence shown here is derived from an EMBL/GenBank/DDBJ whole genome shotgun (WGS) entry which is preliminary data.</text>
</comment>
<sequence>MCGRYHIDKNMMQTLQEDTGLDLQEYRGFPGDMEGDVLPSRKAMVLTGQDNRISVESMTWGVPMPERDGQYGGERRKKGLLINARAESVLEKPMFRDSVRSRRCILPAGCFYEWDADGNRAEFSDKDSPVLYMAGFYQYFQGEKRFVILTTGANVSVRKTHDRMPVLLGKTELESWIFEDDFLEYVLHRVPAKLDKFQEYEQTTLEDLGLKL</sequence>
<evidence type="ECO:0000256" key="5">
    <source>
        <dbReference type="ARBA" id="ARBA00023124"/>
    </source>
</evidence>
<evidence type="ECO:0000313" key="10">
    <source>
        <dbReference type="Proteomes" id="UP000758652"/>
    </source>
</evidence>
<organism evidence="9 10">
    <name type="scientific">Claveliimonas monacensis</name>
    <dbReference type="NCBI Taxonomy" id="2779351"/>
    <lineage>
        <taxon>Bacteria</taxon>
        <taxon>Bacillati</taxon>
        <taxon>Bacillota</taxon>
        <taxon>Clostridia</taxon>
        <taxon>Lachnospirales</taxon>
        <taxon>Lachnospiraceae</taxon>
        <taxon>Claveliimonas</taxon>
    </lineage>
</organism>
<evidence type="ECO:0000256" key="6">
    <source>
        <dbReference type="ARBA" id="ARBA00023125"/>
    </source>
</evidence>